<dbReference type="Gene3D" id="2.60.40.790">
    <property type="match status" value="1"/>
</dbReference>
<comment type="subunit">
    <text evidence="4">May form oligomeric structures.</text>
</comment>
<accession>A0A5N5GAZ4</accession>
<dbReference type="GO" id="GO:0005777">
    <property type="term" value="C:peroxisome"/>
    <property type="evidence" value="ECO:0007669"/>
    <property type="project" value="UniProtKB-SubCell"/>
</dbReference>
<reference evidence="9 10" key="3">
    <citation type="submission" date="2019-11" db="EMBL/GenBank/DDBJ databases">
        <title>A de novo genome assembly of a pear dwarfing rootstock.</title>
        <authorList>
            <person name="Wang F."/>
            <person name="Wang J."/>
            <person name="Li S."/>
            <person name="Zhang Y."/>
            <person name="Fang M."/>
            <person name="Ma L."/>
            <person name="Zhao Y."/>
            <person name="Jiang S."/>
        </authorList>
    </citation>
    <scope>NUCLEOTIDE SEQUENCE [LARGE SCALE GENOMIC DNA]</scope>
    <source>
        <strain evidence="9">S2</strain>
        <tissue evidence="9">Leaf</tissue>
    </source>
</reference>
<dbReference type="InterPro" id="IPR007052">
    <property type="entry name" value="CS_dom"/>
</dbReference>
<dbReference type="FunFam" id="2.60.40.790:FF:000056">
    <property type="entry name" value="15.7 kDa heat shock protein, peroxisomal"/>
    <property type="match status" value="1"/>
</dbReference>
<comment type="subcellular location">
    <subcellularLocation>
        <location evidence="1">Peroxisome</location>
    </subcellularLocation>
</comment>
<dbReference type="SUPFAM" id="SSF49764">
    <property type="entry name" value="HSP20-like chaperones"/>
    <property type="match status" value="1"/>
</dbReference>
<evidence type="ECO:0000256" key="4">
    <source>
        <dbReference type="ARBA" id="ARBA00062444"/>
    </source>
</evidence>
<comment type="similarity">
    <text evidence="5 6">Belongs to the small heat shock protein (HSP20) family.</text>
</comment>
<organism evidence="9 10">
    <name type="scientific">Pyrus ussuriensis x Pyrus communis</name>
    <dbReference type="NCBI Taxonomy" id="2448454"/>
    <lineage>
        <taxon>Eukaryota</taxon>
        <taxon>Viridiplantae</taxon>
        <taxon>Streptophyta</taxon>
        <taxon>Embryophyta</taxon>
        <taxon>Tracheophyta</taxon>
        <taxon>Spermatophyta</taxon>
        <taxon>Magnoliopsida</taxon>
        <taxon>eudicotyledons</taxon>
        <taxon>Gunneridae</taxon>
        <taxon>Pentapetalae</taxon>
        <taxon>rosids</taxon>
        <taxon>fabids</taxon>
        <taxon>Rosales</taxon>
        <taxon>Rosaceae</taxon>
        <taxon>Amygdaloideae</taxon>
        <taxon>Maleae</taxon>
        <taxon>Pyrus</taxon>
    </lineage>
</organism>
<dbReference type="GO" id="GO:0009408">
    <property type="term" value="P:response to heat"/>
    <property type="evidence" value="ECO:0007669"/>
    <property type="project" value="UniProtKB-ARBA"/>
</dbReference>
<proteinExistence type="inferred from homology"/>
<dbReference type="Proteomes" id="UP000327157">
    <property type="component" value="Chromosome 9"/>
</dbReference>
<feature type="domain" description="SHSP" evidence="7">
    <location>
        <begin position="60"/>
        <end position="180"/>
    </location>
</feature>
<evidence type="ECO:0000256" key="5">
    <source>
        <dbReference type="PROSITE-ProRule" id="PRU00285"/>
    </source>
</evidence>
<evidence type="ECO:0000259" key="8">
    <source>
        <dbReference type="PROSITE" id="PS51203"/>
    </source>
</evidence>
<dbReference type="InterPro" id="IPR002068">
    <property type="entry name" value="A-crystallin/Hsp20_dom"/>
</dbReference>
<dbReference type="Pfam" id="PF00011">
    <property type="entry name" value="HSP20"/>
    <property type="match status" value="1"/>
</dbReference>
<evidence type="ECO:0000313" key="10">
    <source>
        <dbReference type="Proteomes" id="UP000327157"/>
    </source>
</evidence>
<dbReference type="PROSITE" id="PS51203">
    <property type="entry name" value="CS"/>
    <property type="match status" value="1"/>
</dbReference>
<dbReference type="InterPro" id="IPR031107">
    <property type="entry name" value="Small_HSP"/>
</dbReference>
<dbReference type="OrthoDB" id="1431247at2759"/>
<protein>
    <submittedName>
        <fullName evidence="9">15.7 kDa heat shock protein</fullName>
    </submittedName>
</protein>
<keyword evidence="2 9" id="KW-0346">Stress response</keyword>
<dbReference type="InterPro" id="IPR008978">
    <property type="entry name" value="HSP20-like_chaperone"/>
</dbReference>
<evidence type="ECO:0000259" key="7">
    <source>
        <dbReference type="PROSITE" id="PS01031"/>
    </source>
</evidence>
<evidence type="ECO:0000313" key="9">
    <source>
        <dbReference type="EMBL" id="KAB2612327.1"/>
    </source>
</evidence>
<dbReference type="PROSITE" id="PS01031">
    <property type="entry name" value="SHSP"/>
    <property type="match status" value="1"/>
</dbReference>
<dbReference type="EMBL" id="SMOL01000458">
    <property type="protein sequence ID" value="KAB2612327.1"/>
    <property type="molecule type" value="Genomic_DNA"/>
</dbReference>
<keyword evidence="10" id="KW-1185">Reference proteome</keyword>
<evidence type="ECO:0000256" key="1">
    <source>
        <dbReference type="ARBA" id="ARBA00004275"/>
    </source>
</evidence>
<dbReference type="AlphaFoldDB" id="A0A5N5GAZ4"/>
<keyword evidence="3" id="KW-0576">Peroxisome</keyword>
<comment type="caution">
    <text evidence="9">The sequence shown here is derived from an EMBL/GenBank/DDBJ whole genome shotgun (WGS) entry which is preliminary data.</text>
</comment>
<sequence>MSNTSTNPINIINVELIVASKLFTANTKKEDQRKETKTMAADSIFGYPLRRLLWSPPVFREWSGSTALMDWLESPNAHIFKINVPGFRKEDIKVQMEEGNILQIKGEGGKEGEEAHAAKDTVWHVAERGTGKGDFSREIELPENVKVDQIKAQVENGVLTIVVPKDSTPKPSRVRNINITSKL</sequence>
<name>A0A5N5GAZ4_9ROSA</name>
<evidence type="ECO:0000256" key="6">
    <source>
        <dbReference type="RuleBase" id="RU003616"/>
    </source>
</evidence>
<dbReference type="PANTHER" id="PTHR11527">
    <property type="entry name" value="HEAT-SHOCK PROTEIN 20 FAMILY MEMBER"/>
    <property type="match status" value="1"/>
</dbReference>
<feature type="domain" description="CS" evidence="8">
    <location>
        <begin position="64"/>
        <end position="175"/>
    </location>
</feature>
<evidence type="ECO:0000256" key="3">
    <source>
        <dbReference type="ARBA" id="ARBA00023140"/>
    </source>
</evidence>
<reference evidence="10" key="2">
    <citation type="submission" date="2019-10" db="EMBL/GenBank/DDBJ databases">
        <title>A de novo genome assembly of a pear dwarfing rootstock.</title>
        <authorList>
            <person name="Wang F."/>
            <person name="Wang J."/>
            <person name="Li S."/>
            <person name="Zhang Y."/>
            <person name="Fang M."/>
            <person name="Ma L."/>
            <person name="Zhao Y."/>
            <person name="Jiang S."/>
        </authorList>
    </citation>
    <scope>NUCLEOTIDE SEQUENCE [LARGE SCALE GENOMIC DNA]</scope>
</reference>
<gene>
    <name evidence="9" type="ORF">D8674_034643</name>
</gene>
<reference evidence="9 10" key="1">
    <citation type="submission" date="2019-09" db="EMBL/GenBank/DDBJ databases">
        <authorList>
            <person name="Ou C."/>
        </authorList>
    </citation>
    <scope>NUCLEOTIDE SEQUENCE [LARGE SCALE GENOMIC DNA]</scope>
    <source>
        <strain evidence="9">S2</strain>
        <tissue evidence="9">Leaf</tissue>
    </source>
</reference>
<evidence type="ECO:0000256" key="2">
    <source>
        <dbReference type="ARBA" id="ARBA00023016"/>
    </source>
</evidence>